<organism evidence="3 4">
    <name type="scientific">Phakopsora pachyrhizi</name>
    <name type="common">Asian soybean rust disease fungus</name>
    <dbReference type="NCBI Taxonomy" id="170000"/>
    <lineage>
        <taxon>Eukaryota</taxon>
        <taxon>Fungi</taxon>
        <taxon>Dikarya</taxon>
        <taxon>Basidiomycota</taxon>
        <taxon>Pucciniomycotina</taxon>
        <taxon>Pucciniomycetes</taxon>
        <taxon>Pucciniales</taxon>
        <taxon>Phakopsoraceae</taxon>
        <taxon>Phakopsora</taxon>
    </lineage>
</organism>
<feature type="compositionally biased region" description="Basic and acidic residues" evidence="1">
    <location>
        <begin position="256"/>
        <end position="277"/>
    </location>
</feature>
<dbReference type="Proteomes" id="UP001153365">
    <property type="component" value="Unassembled WGS sequence"/>
</dbReference>
<dbReference type="EMBL" id="CALTRL010005941">
    <property type="protein sequence ID" value="CAH7688024.1"/>
    <property type="molecule type" value="Genomic_DNA"/>
</dbReference>
<name>A0AAV0BPR1_PHAPC</name>
<comment type="caution">
    <text evidence="3">The sequence shown here is derived from an EMBL/GenBank/DDBJ whole genome shotgun (WGS) entry which is preliminary data.</text>
</comment>
<feature type="compositionally biased region" description="Polar residues" evidence="1">
    <location>
        <begin position="237"/>
        <end position="254"/>
    </location>
</feature>
<dbReference type="AlphaFoldDB" id="A0AAV0BPR1"/>
<evidence type="ECO:0000256" key="2">
    <source>
        <dbReference type="SAM" id="SignalP"/>
    </source>
</evidence>
<feature type="region of interest" description="Disordered" evidence="1">
    <location>
        <begin position="217"/>
        <end position="293"/>
    </location>
</feature>
<reference evidence="3" key="1">
    <citation type="submission" date="2022-06" db="EMBL/GenBank/DDBJ databases">
        <authorList>
            <consortium name="SYNGENTA / RWTH Aachen University"/>
        </authorList>
    </citation>
    <scope>NUCLEOTIDE SEQUENCE</scope>
</reference>
<keyword evidence="2" id="KW-0732">Signal</keyword>
<feature type="chain" id="PRO_5043583600" evidence="2">
    <location>
        <begin position="26"/>
        <end position="293"/>
    </location>
</feature>
<accession>A0AAV0BPR1</accession>
<evidence type="ECO:0000313" key="4">
    <source>
        <dbReference type="Proteomes" id="UP001153365"/>
    </source>
</evidence>
<gene>
    <name evidence="3" type="ORF">PPACK8108_LOCUS22916</name>
</gene>
<keyword evidence="4" id="KW-1185">Reference proteome</keyword>
<protein>
    <submittedName>
        <fullName evidence="3">Uncharacterized protein</fullName>
    </submittedName>
</protein>
<proteinExistence type="predicted"/>
<evidence type="ECO:0000313" key="3">
    <source>
        <dbReference type="EMBL" id="CAH7688024.1"/>
    </source>
</evidence>
<feature type="compositionally biased region" description="Pro residues" evidence="1">
    <location>
        <begin position="282"/>
        <end position="293"/>
    </location>
</feature>
<feature type="region of interest" description="Disordered" evidence="1">
    <location>
        <begin position="172"/>
        <end position="197"/>
    </location>
</feature>
<evidence type="ECO:0000256" key="1">
    <source>
        <dbReference type="SAM" id="MobiDB-lite"/>
    </source>
</evidence>
<sequence>MERRQNYAFLFVLLATFSLFGLTLSIPMNNMLIATDTAKATHSASEAGTAAKIAEEVKFSDAPDVAFIDRNGDSVKGVLETATDGGKTAESLNFGSKANMLPPHVIVEPIPQPKPSLYAKTKAFFVRIWRKMMGVFRKSPLGKLSRKVSNSKTAKQTNNYFQKGRGWINEKWSKSKSIPKTSESVNVSPGAEHNIPELNSVKPEASAKQNMLEVNSVQPEAAANPVNTKVEEPATIKTESTASVESQPESTLSGKTEPKVNGEPEKAQEKAEPKPENSDPVSKPPPPPTNQAQ</sequence>
<feature type="compositionally biased region" description="Polar residues" evidence="1">
    <location>
        <begin position="175"/>
        <end position="187"/>
    </location>
</feature>
<feature type="signal peptide" evidence="2">
    <location>
        <begin position="1"/>
        <end position="25"/>
    </location>
</feature>